<dbReference type="AlphaFoldDB" id="A0A3D8QL44"/>
<dbReference type="OrthoDB" id="10261782at2759"/>
<evidence type="ECO:0000313" key="3">
    <source>
        <dbReference type="Proteomes" id="UP000256645"/>
    </source>
</evidence>
<evidence type="ECO:0000256" key="1">
    <source>
        <dbReference type="SAM" id="SignalP"/>
    </source>
</evidence>
<evidence type="ECO:0000313" key="2">
    <source>
        <dbReference type="EMBL" id="RDW62184.1"/>
    </source>
</evidence>
<sequence>MRLSLLLLLDLCCTPALCHGVQHVLQEASDFSSTRANANSIFNTVHSAMRQWGSSMNHNGMSLLPACIPQGTILYHGTRSPANVTGMEWLSFEIDHAELFAIGIVPSKSGANDEDDDPLLRPLLDPGWLHIFRTNRALDRLLYIDGMSAAKSPFGTLDSQDALLLNTTLDPLDDFVRAHRLCALGAEWGIEGFIRMEAGFEIVLCDFSDGLDLISRNKRPSARAAEGHNERFFLEYMRSVSERYFDIGASRVMLDFSSMVSAYFYPVNFSNPDSLSNHPRLVLTRPEELSFIRAELQHVLKRPRQFTGVHWQGVADLVVSRYQARLKFLAAGPPLSSFLSEVNHLLNVFVDYEAGSSMESSITQCASQYVQSITVSTPQDELLWDAITTVNRRICTALFEARGLLLGDGASSNGTIAATVLLQELTSWLDWSIWKRCPPCSHAEVCFIAMWPFGEPQDHFNPGCQDNVQMRKRHGWGSYWNNETDV</sequence>
<keyword evidence="1" id="KW-0732">Signal</keyword>
<dbReference type="EMBL" id="PDLM01000014">
    <property type="protein sequence ID" value="RDW62184.1"/>
    <property type="molecule type" value="Genomic_DNA"/>
</dbReference>
<dbReference type="PANTHER" id="PTHR35204:SF1">
    <property type="entry name" value="ENTEROTOXIN"/>
    <property type="match status" value="1"/>
</dbReference>
<feature type="chain" id="PRO_5017568746" evidence="1">
    <location>
        <begin position="21"/>
        <end position="486"/>
    </location>
</feature>
<proteinExistence type="predicted"/>
<keyword evidence="3" id="KW-1185">Reference proteome</keyword>
<dbReference type="InterPro" id="IPR038921">
    <property type="entry name" value="YOR389W-like"/>
</dbReference>
<accession>A0A3D8QL44</accession>
<gene>
    <name evidence="2" type="ORF">BP6252_11617</name>
</gene>
<comment type="caution">
    <text evidence="2">The sequence shown here is derived from an EMBL/GenBank/DDBJ whole genome shotgun (WGS) entry which is preliminary data.</text>
</comment>
<protein>
    <submittedName>
        <fullName evidence="2">Uncharacterized protein</fullName>
    </submittedName>
</protein>
<organism evidence="2 3">
    <name type="scientific">Coleophoma cylindrospora</name>
    <dbReference type="NCBI Taxonomy" id="1849047"/>
    <lineage>
        <taxon>Eukaryota</taxon>
        <taxon>Fungi</taxon>
        <taxon>Dikarya</taxon>
        <taxon>Ascomycota</taxon>
        <taxon>Pezizomycotina</taxon>
        <taxon>Leotiomycetes</taxon>
        <taxon>Helotiales</taxon>
        <taxon>Dermateaceae</taxon>
        <taxon>Coleophoma</taxon>
    </lineage>
</organism>
<dbReference type="PANTHER" id="PTHR35204">
    <property type="entry name" value="YALI0A21131P"/>
    <property type="match status" value="1"/>
</dbReference>
<name>A0A3D8QL44_9HELO</name>
<dbReference type="STRING" id="1849047.A0A3D8QL44"/>
<feature type="signal peptide" evidence="1">
    <location>
        <begin position="1"/>
        <end position="20"/>
    </location>
</feature>
<reference evidence="2 3" key="1">
    <citation type="journal article" date="2018" name="IMA Fungus">
        <title>IMA Genome-F 9: Draft genome sequence of Annulohypoxylon stygium, Aspergillus mulundensis, Berkeleyomyces basicola (syn. Thielaviopsis basicola), Ceratocystis smalleyi, two Cercospora beticola strains, Coleophoma cylindrospora, Fusarium fracticaudum, Phialophora cf. hyalina, and Morchella septimelata.</title>
        <authorList>
            <person name="Wingfield B.D."/>
            <person name="Bills G.F."/>
            <person name="Dong Y."/>
            <person name="Huang W."/>
            <person name="Nel W.J."/>
            <person name="Swalarsk-Parry B.S."/>
            <person name="Vaghefi N."/>
            <person name="Wilken P.M."/>
            <person name="An Z."/>
            <person name="de Beer Z.W."/>
            <person name="De Vos L."/>
            <person name="Chen L."/>
            <person name="Duong T.A."/>
            <person name="Gao Y."/>
            <person name="Hammerbacher A."/>
            <person name="Kikkert J.R."/>
            <person name="Li Y."/>
            <person name="Li H."/>
            <person name="Li K."/>
            <person name="Li Q."/>
            <person name="Liu X."/>
            <person name="Ma X."/>
            <person name="Naidoo K."/>
            <person name="Pethybridge S.J."/>
            <person name="Sun J."/>
            <person name="Steenkamp E.T."/>
            <person name="van der Nest M.A."/>
            <person name="van Wyk S."/>
            <person name="Wingfield M.J."/>
            <person name="Xiong C."/>
            <person name="Yue Q."/>
            <person name="Zhang X."/>
        </authorList>
    </citation>
    <scope>NUCLEOTIDE SEQUENCE [LARGE SCALE GENOMIC DNA]</scope>
    <source>
        <strain evidence="2 3">BP6252</strain>
    </source>
</reference>
<dbReference type="Proteomes" id="UP000256645">
    <property type="component" value="Unassembled WGS sequence"/>
</dbReference>